<protein>
    <submittedName>
        <fullName evidence="1">Uncharacterized protein</fullName>
    </submittedName>
</protein>
<dbReference type="InterPro" id="IPR036397">
    <property type="entry name" value="RNaseH_sf"/>
</dbReference>
<dbReference type="HOGENOM" id="CLU_2527364_0_0_1"/>
<reference evidence="1 2" key="1">
    <citation type="journal article" date="2010" name="Proc. Natl. Acad. Sci. U.S.A.">
        <title>Insights into evolution of multicellular fungi from the assembled chromosomes of the mushroom Coprinopsis cinerea (Coprinus cinereus).</title>
        <authorList>
            <person name="Stajich J.E."/>
            <person name="Wilke S.K."/>
            <person name="Ahren D."/>
            <person name="Au C.H."/>
            <person name="Birren B.W."/>
            <person name="Borodovsky M."/>
            <person name="Burns C."/>
            <person name="Canback B."/>
            <person name="Casselton L.A."/>
            <person name="Cheng C.K."/>
            <person name="Deng J."/>
            <person name="Dietrich F.S."/>
            <person name="Fargo D.C."/>
            <person name="Farman M.L."/>
            <person name="Gathman A.C."/>
            <person name="Goldberg J."/>
            <person name="Guigo R."/>
            <person name="Hoegger P.J."/>
            <person name="Hooker J.B."/>
            <person name="Huggins A."/>
            <person name="James T.Y."/>
            <person name="Kamada T."/>
            <person name="Kilaru S."/>
            <person name="Kodira C."/>
            <person name="Kues U."/>
            <person name="Kupfer D."/>
            <person name="Kwan H.S."/>
            <person name="Lomsadze A."/>
            <person name="Li W."/>
            <person name="Lilly W.W."/>
            <person name="Ma L.J."/>
            <person name="Mackey A.J."/>
            <person name="Manning G."/>
            <person name="Martin F."/>
            <person name="Muraguchi H."/>
            <person name="Natvig D.O."/>
            <person name="Palmerini H."/>
            <person name="Ramesh M.A."/>
            <person name="Rehmeyer C.J."/>
            <person name="Roe B.A."/>
            <person name="Shenoy N."/>
            <person name="Stanke M."/>
            <person name="Ter-Hovhannisyan V."/>
            <person name="Tunlid A."/>
            <person name="Velagapudi R."/>
            <person name="Vision T.J."/>
            <person name="Zeng Q."/>
            <person name="Zolan M.E."/>
            <person name="Pukkila P.J."/>
        </authorList>
    </citation>
    <scope>NUCLEOTIDE SEQUENCE [LARGE SCALE GENOMIC DNA]</scope>
    <source>
        <strain evidence="2">Okayama-7 / 130 / ATCC MYA-4618 / FGSC 9003</strain>
    </source>
</reference>
<dbReference type="Gene3D" id="3.30.420.10">
    <property type="entry name" value="Ribonuclease H-like superfamily/Ribonuclease H"/>
    <property type="match status" value="1"/>
</dbReference>
<sequence>MDSQSVVDGIAKWTPEWKRDRKGRVHKRDHMWDQDLWDALRFWDIPRDWNEADEFAKEVVWISKQKGKKRANVFPFELEILPTE</sequence>
<dbReference type="Proteomes" id="UP000001861">
    <property type="component" value="Unassembled WGS sequence"/>
</dbReference>
<dbReference type="KEGG" id="cci:CC1G_13572"/>
<accession>D6RJN3</accession>
<name>D6RJN3_COPC7</name>
<dbReference type="InParanoid" id="D6RJN3"/>
<dbReference type="GeneID" id="6015819"/>
<evidence type="ECO:0000313" key="2">
    <source>
        <dbReference type="Proteomes" id="UP000001861"/>
    </source>
</evidence>
<proteinExistence type="predicted"/>
<organism evidence="1 2">
    <name type="scientific">Coprinopsis cinerea (strain Okayama-7 / 130 / ATCC MYA-4618 / FGSC 9003)</name>
    <name type="common">Inky cap fungus</name>
    <name type="synonym">Hormographiella aspergillata</name>
    <dbReference type="NCBI Taxonomy" id="240176"/>
    <lineage>
        <taxon>Eukaryota</taxon>
        <taxon>Fungi</taxon>
        <taxon>Dikarya</taxon>
        <taxon>Basidiomycota</taxon>
        <taxon>Agaricomycotina</taxon>
        <taxon>Agaricomycetes</taxon>
        <taxon>Agaricomycetidae</taxon>
        <taxon>Agaricales</taxon>
        <taxon>Agaricineae</taxon>
        <taxon>Psathyrellaceae</taxon>
        <taxon>Coprinopsis</taxon>
    </lineage>
</organism>
<keyword evidence="2" id="KW-1185">Reference proteome</keyword>
<dbReference type="RefSeq" id="XP_002912044.1">
    <property type="nucleotide sequence ID" value="XM_002911998.1"/>
</dbReference>
<dbReference type="EMBL" id="AACS02000001">
    <property type="protein sequence ID" value="EFI28550.1"/>
    <property type="molecule type" value="Genomic_DNA"/>
</dbReference>
<evidence type="ECO:0000313" key="1">
    <source>
        <dbReference type="EMBL" id="EFI28550.1"/>
    </source>
</evidence>
<dbReference type="AlphaFoldDB" id="D6RJN3"/>
<dbReference type="GO" id="GO:0003676">
    <property type="term" value="F:nucleic acid binding"/>
    <property type="evidence" value="ECO:0007669"/>
    <property type="project" value="InterPro"/>
</dbReference>
<dbReference type="VEuPathDB" id="FungiDB:CC1G_13572"/>
<comment type="caution">
    <text evidence="1">The sequence shown here is derived from an EMBL/GenBank/DDBJ whole genome shotgun (WGS) entry which is preliminary data.</text>
</comment>
<gene>
    <name evidence="1" type="ORF">CC1G_13572</name>
</gene>
<dbReference type="OrthoDB" id="407198at2759"/>